<dbReference type="Gene3D" id="1.10.238.10">
    <property type="entry name" value="EF-hand"/>
    <property type="match status" value="2"/>
</dbReference>
<protein>
    <recommendedName>
        <fullName evidence="3">EF-hand domain-containing protein</fullName>
    </recommendedName>
</protein>
<evidence type="ECO:0000313" key="4">
    <source>
        <dbReference type="EMBL" id="GAA0578013.1"/>
    </source>
</evidence>
<dbReference type="InterPro" id="IPR002048">
    <property type="entry name" value="EF_hand_dom"/>
</dbReference>
<feature type="region of interest" description="Disordered" evidence="1">
    <location>
        <begin position="71"/>
        <end position="115"/>
    </location>
</feature>
<dbReference type="PROSITE" id="PS50222">
    <property type="entry name" value="EF_HAND_2"/>
    <property type="match status" value="1"/>
</dbReference>
<dbReference type="InterPro" id="IPR011992">
    <property type="entry name" value="EF-hand-dom_pair"/>
</dbReference>
<feature type="region of interest" description="Disordered" evidence="1">
    <location>
        <begin position="24"/>
        <end position="48"/>
    </location>
</feature>
<feature type="compositionally biased region" description="Basic and acidic residues" evidence="1">
    <location>
        <begin position="71"/>
        <end position="87"/>
    </location>
</feature>
<feature type="signal peptide" evidence="2">
    <location>
        <begin position="1"/>
        <end position="21"/>
    </location>
</feature>
<dbReference type="InterPro" id="IPR018247">
    <property type="entry name" value="EF_Hand_1_Ca_BS"/>
</dbReference>
<dbReference type="Pfam" id="PF13202">
    <property type="entry name" value="EF-hand_5"/>
    <property type="match status" value="1"/>
</dbReference>
<comment type="caution">
    <text evidence="4">The sequence shown here is derived from an EMBL/GenBank/DDBJ whole genome shotgun (WGS) entry which is preliminary data.</text>
</comment>
<accession>A0ABP3Q1U0</accession>
<proteinExistence type="predicted"/>
<keyword evidence="5" id="KW-1185">Reference proteome</keyword>
<feature type="region of interest" description="Disordered" evidence="1">
    <location>
        <begin position="147"/>
        <end position="189"/>
    </location>
</feature>
<keyword evidence="2" id="KW-0732">Signal</keyword>
<dbReference type="SUPFAM" id="SSF47473">
    <property type="entry name" value="EF-hand"/>
    <property type="match status" value="1"/>
</dbReference>
<organism evidence="4 5">
    <name type="scientific">Craurococcus roseus</name>
    <dbReference type="NCBI Taxonomy" id="77585"/>
    <lineage>
        <taxon>Bacteria</taxon>
        <taxon>Pseudomonadati</taxon>
        <taxon>Pseudomonadota</taxon>
        <taxon>Alphaproteobacteria</taxon>
        <taxon>Acetobacterales</taxon>
        <taxon>Acetobacteraceae</taxon>
        <taxon>Craurococcus</taxon>
    </lineage>
</organism>
<dbReference type="PROSITE" id="PS00018">
    <property type="entry name" value="EF_HAND_1"/>
    <property type="match status" value="1"/>
</dbReference>
<feature type="compositionally biased region" description="Low complexity" evidence="1">
    <location>
        <begin position="103"/>
        <end position="112"/>
    </location>
</feature>
<gene>
    <name evidence="4" type="ORF">GCM10009416_15710</name>
</gene>
<dbReference type="EMBL" id="BAAAFZ010000015">
    <property type="protein sequence ID" value="GAA0578013.1"/>
    <property type="molecule type" value="Genomic_DNA"/>
</dbReference>
<dbReference type="Proteomes" id="UP001501588">
    <property type="component" value="Unassembled WGS sequence"/>
</dbReference>
<evidence type="ECO:0000259" key="3">
    <source>
        <dbReference type="PROSITE" id="PS50222"/>
    </source>
</evidence>
<reference evidence="5" key="1">
    <citation type="journal article" date="2019" name="Int. J. Syst. Evol. Microbiol.">
        <title>The Global Catalogue of Microorganisms (GCM) 10K type strain sequencing project: providing services to taxonomists for standard genome sequencing and annotation.</title>
        <authorList>
            <consortium name="The Broad Institute Genomics Platform"/>
            <consortium name="The Broad Institute Genome Sequencing Center for Infectious Disease"/>
            <person name="Wu L."/>
            <person name="Ma J."/>
        </authorList>
    </citation>
    <scope>NUCLEOTIDE SEQUENCE [LARGE SCALE GENOMIC DNA]</scope>
    <source>
        <strain evidence="5">JCM 9933</strain>
    </source>
</reference>
<sequence length="189" mass="19770">MFRSALLAAVAMAAALPAALAQPAATNPPPTGQQGRGPGGAIFDDMDGNKDGRVAWDEAWAFVQRRFAAADSDRDGGLTRKEAEALRPARGPGARRQEGGPAGAPQAPSPEQAARRARFGDVMFRSIDANRDGRVTLDEVRPVVEARFRGLDANADNAVSRDEVPQRRMGPRHGGGQGPGGQGGQAPAR</sequence>
<feature type="compositionally biased region" description="Gly residues" evidence="1">
    <location>
        <begin position="172"/>
        <end position="189"/>
    </location>
</feature>
<evidence type="ECO:0000313" key="5">
    <source>
        <dbReference type="Proteomes" id="UP001501588"/>
    </source>
</evidence>
<name>A0ABP3Q1U0_9PROT</name>
<evidence type="ECO:0000256" key="2">
    <source>
        <dbReference type="SAM" id="SignalP"/>
    </source>
</evidence>
<evidence type="ECO:0000256" key="1">
    <source>
        <dbReference type="SAM" id="MobiDB-lite"/>
    </source>
</evidence>
<feature type="domain" description="EF-hand" evidence="3">
    <location>
        <begin position="123"/>
        <end position="150"/>
    </location>
</feature>
<feature type="chain" id="PRO_5047515329" description="EF-hand domain-containing protein" evidence="2">
    <location>
        <begin position="22"/>
        <end position="189"/>
    </location>
</feature>